<dbReference type="Gene3D" id="3.60.15.10">
    <property type="entry name" value="Ribonuclease Z/Hydroxyacylglutathione hydrolase-like"/>
    <property type="match status" value="1"/>
</dbReference>
<dbReference type="InterPro" id="IPR001279">
    <property type="entry name" value="Metallo-B-lactamas"/>
</dbReference>
<organism evidence="2 3">
    <name type="scientific">Desulfobacca acetoxidans (strain ATCC 700848 / DSM 11109 / ASRB2)</name>
    <dbReference type="NCBI Taxonomy" id="880072"/>
    <lineage>
        <taxon>Bacteria</taxon>
        <taxon>Pseudomonadati</taxon>
        <taxon>Thermodesulfobacteriota</taxon>
        <taxon>Desulfobaccia</taxon>
        <taxon>Desulfobaccales</taxon>
        <taxon>Desulfobaccaceae</taxon>
        <taxon>Desulfobacca</taxon>
    </lineage>
</organism>
<sequence>MLIRCYGARGSIPVSGPEYVRYGGDTTCLEIRSQDGDIIIVDAGSGIRRLGKNLMAAERFDYTLFMTHSHWDHILGFPFFKPIYDSRTRITILGCNRTQGDIKNLLAAAMRTPFFPVPFSALEAEINYNDECVWSHHIGPLEVFPISLSHPNGGLGYKFVEAGKTFVFLTDNELGYQHRGGLHPQEYTEFAFNADLLIHDAEYTPEEYQQTRRWGHSTYLEALDLAMQARVKRFGLFHHNQDRTDSGIDNLLEHCREIIAAQKSSLEVFALAQTSEILL</sequence>
<gene>
    <name evidence="2" type="ordered locus">Desac_1513</name>
</gene>
<keyword evidence="3" id="KW-1185">Reference proteome</keyword>
<dbReference type="CDD" id="cd07715">
    <property type="entry name" value="TaR3-like_MBL-fold"/>
    <property type="match status" value="1"/>
</dbReference>
<accession>F2NCT7</accession>
<dbReference type="EMBL" id="CP002629">
    <property type="protein sequence ID" value="AEB09368.1"/>
    <property type="molecule type" value="Genomic_DNA"/>
</dbReference>
<dbReference type="KEGG" id="dao:Desac_1513"/>
<dbReference type="Proteomes" id="UP000000483">
    <property type="component" value="Chromosome"/>
</dbReference>
<dbReference type="OrthoDB" id="9803916at2"/>
<dbReference type="InterPro" id="IPR036866">
    <property type="entry name" value="RibonucZ/Hydroxyglut_hydro"/>
</dbReference>
<dbReference type="PANTHER" id="PTHR42663:SF4">
    <property type="entry name" value="SLL1036 PROTEIN"/>
    <property type="match status" value="1"/>
</dbReference>
<evidence type="ECO:0000313" key="3">
    <source>
        <dbReference type="Proteomes" id="UP000000483"/>
    </source>
</evidence>
<proteinExistence type="predicted"/>
<feature type="domain" description="Metallo-beta-lactamase" evidence="1">
    <location>
        <begin position="39"/>
        <end position="239"/>
    </location>
</feature>
<evidence type="ECO:0000313" key="2">
    <source>
        <dbReference type="EMBL" id="AEB09368.1"/>
    </source>
</evidence>
<dbReference type="PANTHER" id="PTHR42663">
    <property type="entry name" value="HYDROLASE C777.06C-RELATED-RELATED"/>
    <property type="match status" value="1"/>
</dbReference>
<reference evidence="2 3" key="1">
    <citation type="journal article" date="2011" name="Stand. Genomic Sci.">
        <title>Complete genome sequence of the acetate-degrading sulfate reducer Desulfobacca acetoxidans type strain (ASRB2).</title>
        <authorList>
            <person name="Goker M."/>
            <person name="Teshima H."/>
            <person name="Lapidus A."/>
            <person name="Nolan M."/>
            <person name="Lucas S."/>
            <person name="Hammon N."/>
            <person name="Deshpande S."/>
            <person name="Cheng J.F."/>
            <person name="Tapia R."/>
            <person name="Han C."/>
            <person name="Goodwin L."/>
            <person name="Pitluck S."/>
            <person name="Huntemann M."/>
            <person name="Liolios K."/>
            <person name="Ivanova N."/>
            <person name="Pagani I."/>
            <person name="Mavromatis K."/>
            <person name="Ovchinikova G."/>
            <person name="Pati A."/>
            <person name="Chen A."/>
            <person name="Palaniappan K."/>
            <person name="Land M."/>
            <person name="Hauser L."/>
            <person name="Brambilla E.M."/>
            <person name="Rohde M."/>
            <person name="Spring S."/>
            <person name="Detter J.C."/>
            <person name="Woyke T."/>
            <person name="Bristow J."/>
            <person name="Eisen J.A."/>
            <person name="Markowitz V."/>
            <person name="Hugenholtz P."/>
            <person name="Kyrpides N.C."/>
            <person name="Klenk H.P."/>
        </authorList>
    </citation>
    <scope>NUCLEOTIDE SEQUENCE [LARGE SCALE GENOMIC DNA]</scope>
    <source>
        <strain evidence="3">ATCC 700848 / DSM 11109 / ASRB2</strain>
    </source>
</reference>
<dbReference type="SUPFAM" id="SSF56281">
    <property type="entry name" value="Metallo-hydrolase/oxidoreductase"/>
    <property type="match status" value="1"/>
</dbReference>
<protein>
    <submittedName>
        <fullName evidence="2">Beta-lactamase domain protein</fullName>
    </submittedName>
</protein>
<dbReference type="AlphaFoldDB" id="F2NCT7"/>
<name>F2NCT7_DESAR</name>
<dbReference type="Pfam" id="PF12706">
    <property type="entry name" value="Lactamase_B_2"/>
    <property type="match status" value="1"/>
</dbReference>
<dbReference type="RefSeq" id="WP_013706478.1">
    <property type="nucleotide sequence ID" value="NC_015388.1"/>
</dbReference>
<dbReference type="STRING" id="880072.Desac_1513"/>
<evidence type="ECO:0000259" key="1">
    <source>
        <dbReference type="Pfam" id="PF12706"/>
    </source>
</evidence>
<reference evidence="3" key="2">
    <citation type="submission" date="2011-03" db="EMBL/GenBank/DDBJ databases">
        <title>The complete genome of Desulfobacca acetoxidans DSM 11109.</title>
        <authorList>
            <consortium name="US DOE Joint Genome Institute (JGI-PGF)"/>
            <person name="Lucas S."/>
            <person name="Copeland A."/>
            <person name="Lapidus A."/>
            <person name="Bruce D."/>
            <person name="Goodwin L."/>
            <person name="Pitluck S."/>
            <person name="Peters L."/>
            <person name="Kyrpides N."/>
            <person name="Mavromatis K."/>
            <person name="Ivanova N."/>
            <person name="Ovchinnikova G."/>
            <person name="Teshima H."/>
            <person name="Detter J.C."/>
            <person name="Han C."/>
            <person name="Land M."/>
            <person name="Hauser L."/>
            <person name="Markowitz V."/>
            <person name="Cheng J.-F."/>
            <person name="Hugenholtz P."/>
            <person name="Woyke T."/>
            <person name="Wu D."/>
            <person name="Spring S."/>
            <person name="Schueler E."/>
            <person name="Brambilla E."/>
            <person name="Klenk H.-P."/>
            <person name="Eisen J.A."/>
        </authorList>
    </citation>
    <scope>NUCLEOTIDE SEQUENCE [LARGE SCALE GENOMIC DNA]</scope>
    <source>
        <strain evidence="3">ATCC 700848 / DSM 11109 / ASRB2</strain>
    </source>
</reference>
<dbReference type="HOGENOM" id="CLU_031317_1_0_7"/>
<dbReference type="eggNOG" id="COG1235">
    <property type="taxonomic scope" value="Bacteria"/>
</dbReference>